<dbReference type="eggNOG" id="COG2227">
    <property type="taxonomic scope" value="Bacteria"/>
</dbReference>
<dbReference type="Pfam" id="PF13489">
    <property type="entry name" value="Methyltransf_23"/>
    <property type="match status" value="1"/>
</dbReference>
<name>A8H9M4_SHEPA</name>
<keyword evidence="1" id="KW-0808">Transferase</keyword>
<dbReference type="SUPFAM" id="SSF53335">
    <property type="entry name" value="S-adenosyl-L-methionine-dependent methyltransferases"/>
    <property type="match status" value="1"/>
</dbReference>
<dbReference type="EMBL" id="CP000851">
    <property type="protein sequence ID" value="ABV89261.1"/>
    <property type="molecule type" value="Genomic_DNA"/>
</dbReference>
<dbReference type="GO" id="GO:0032259">
    <property type="term" value="P:methylation"/>
    <property type="evidence" value="ECO:0007669"/>
    <property type="project" value="UniProtKB-KW"/>
</dbReference>
<protein>
    <submittedName>
        <fullName evidence="1">Methyltransferase type 11</fullName>
    </submittedName>
</protein>
<evidence type="ECO:0000313" key="2">
    <source>
        <dbReference type="Proteomes" id="UP000002608"/>
    </source>
</evidence>
<proteinExistence type="predicted"/>
<keyword evidence="1" id="KW-0489">Methyltransferase</keyword>
<dbReference type="HOGENOM" id="CLU_063353_0_0_6"/>
<dbReference type="RefSeq" id="WP_012157142.1">
    <property type="nucleotide sequence ID" value="NC_009901.1"/>
</dbReference>
<dbReference type="OrthoDB" id="9791944at2"/>
<dbReference type="InterPro" id="IPR029063">
    <property type="entry name" value="SAM-dependent_MTases_sf"/>
</dbReference>
<dbReference type="AlphaFoldDB" id="A8H9M4"/>
<dbReference type="Proteomes" id="UP000002608">
    <property type="component" value="Chromosome"/>
</dbReference>
<keyword evidence="2" id="KW-1185">Reference proteome</keyword>
<organism evidence="1 2">
    <name type="scientific">Shewanella pealeana (strain ATCC 700345 / ANG-SQ1)</name>
    <dbReference type="NCBI Taxonomy" id="398579"/>
    <lineage>
        <taxon>Bacteria</taxon>
        <taxon>Pseudomonadati</taxon>
        <taxon>Pseudomonadota</taxon>
        <taxon>Gammaproteobacteria</taxon>
        <taxon>Alteromonadales</taxon>
        <taxon>Shewanellaceae</taxon>
        <taxon>Shewanella</taxon>
    </lineage>
</organism>
<dbReference type="KEGG" id="spl:Spea_3951"/>
<evidence type="ECO:0000313" key="1">
    <source>
        <dbReference type="EMBL" id="ABV89261.1"/>
    </source>
</evidence>
<reference evidence="1 2" key="1">
    <citation type="submission" date="2007-10" db="EMBL/GenBank/DDBJ databases">
        <title>Complete sequence of Shewanella pealeana ATCC 700345.</title>
        <authorList>
            <consortium name="US DOE Joint Genome Institute"/>
            <person name="Copeland A."/>
            <person name="Lucas S."/>
            <person name="Lapidus A."/>
            <person name="Barry K."/>
            <person name="Glavina del Rio T."/>
            <person name="Dalin E."/>
            <person name="Tice H."/>
            <person name="Pitluck S."/>
            <person name="Chertkov O."/>
            <person name="Brettin T."/>
            <person name="Bruce D."/>
            <person name="Detter J.C."/>
            <person name="Han C."/>
            <person name="Schmutz J."/>
            <person name="Larimer F."/>
            <person name="Land M."/>
            <person name="Hauser L."/>
            <person name="Kyrpides N."/>
            <person name="Kim E."/>
            <person name="Zhao J.-S.Z."/>
            <person name="Manno D."/>
            <person name="Hawari J."/>
            <person name="Richardson P."/>
        </authorList>
    </citation>
    <scope>NUCLEOTIDE SEQUENCE [LARGE SCALE GENOMIC DNA]</scope>
    <source>
        <strain evidence="2">ATCC 700345 / ANG-SQ1</strain>
    </source>
</reference>
<dbReference type="STRING" id="398579.Spea_3951"/>
<accession>A8H9M4</accession>
<sequence length="211" mass="23956">MSICPLCQQPSLQAFYQDKFREYQRCGNCLLVSVPEAFLLNAVEEKAVYDQHQNNPDDLGYRKFLSRALDPVLQRVSQDAEGLDFGCGPGPTISVMAAEKGIKVDNYDLYYCNDPQKLQKQYDFVTITEVIEHVADAKSLLATLDSLLKPGGLLVIMTKRAGDLEAFSRWHYKGDPTHINFYATETFEWIAKQYNWTLEVLGNDVVLFNKA</sequence>
<dbReference type="Gene3D" id="3.40.50.150">
    <property type="entry name" value="Vaccinia Virus protein VP39"/>
    <property type="match status" value="1"/>
</dbReference>
<dbReference type="GO" id="GO:0008168">
    <property type="term" value="F:methyltransferase activity"/>
    <property type="evidence" value="ECO:0007669"/>
    <property type="project" value="UniProtKB-KW"/>
</dbReference>
<gene>
    <name evidence="1" type="ordered locus">Spea_3951</name>
</gene>